<feature type="region of interest" description="Disordered" evidence="1">
    <location>
        <begin position="300"/>
        <end position="367"/>
    </location>
</feature>
<dbReference type="InterPro" id="IPR001478">
    <property type="entry name" value="PDZ"/>
</dbReference>
<feature type="region of interest" description="Disordered" evidence="1">
    <location>
        <begin position="925"/>
        <end position="980"/>
    </location>
</feature>
<dbReference type="Gene3D" id="2.30.42.10">
    <property type="match status" value="1"/>
</dbReference>
<feature type="compositionally biased region" description="Basic and acidic residues" evidence="1">
    <location>
        <begin position="300"/>
        <end position="312"/>
    </location>
</feature>
<evidence type="ECO:0000256" key="1">
    <source>
        <dbReference type="SAM" id="MobiDB-lite"/>
    </source>
</evidence>
<feature type="compositionally biased region" description="Pro residues" evidence="1">
    <location>
        <begin position="961"/>
        <end position="980"/>
    </location>
</feature>
<feature type="compositionally biased region" description="Polar residues" evidence="1">
    <location>
        <begin position="712"/>
        <end position="723"/>
    </location>
</feature>
<feature type="region of interest" description="Disordered" evidence="1">
    <location>
        <begin position="267"/>
        <end position="287"/>
    </location>
</feature>
<feature type="region of interest" description="Disordered" evidence="1">
    <location>
        <begin position="434"/>
        <end position="503"/>
    </location>
</feature>
<sequence>MSGLLDIVELDAEEDGDEIDEDEELAFEDEDGEAGNEDGRMELSDRTEGNHLNTDSEHLSMNSENILVPKDGLQTTPPVDEVTAKGVYEKSESPPTTGLSSVHDYSKLNGYRRHNCVCREAINEQYDRHEYQKLMAHYHVRDMPRSEQSFHNHTFWSGLALEHIQFNEVRLVRNSPKEKFGLTLCYPNADEDQDNCDVYVGEIEPNSVASRCGDIFLGDRIIKINGELIRSRFHVIDLFNQSSDVATLLVARQHPLNPYTDKIGAADNTLLNEPHPQPHPHVSARSPVPVYPLVRPIQKTENEFHDHNRPDQDSGIGRTTDESARTEESSEQEVEVDPKSRLAFTNKLNGNSTRWPPVNPLSPGAQQTMAADVSQSFLTSPNLPCDVFANYSPVDPIDQELVQLGRLMQSLAVHCRQLVQTKFAYRSLWAADTSTEAPSRTGDINDPPTSGPSNSNATPVLSTNTGSSSHSANSSVYCSNVRQSGESAPATPRVPRMGTRMEPGTMSYSVATEIPPQPTDIGVNATGTTHAERNQVSGTGVKKQNVDESFKLDLNSRKDSLSNELTQSECFDKLPDPYPESEERRHTPSGQTSAYCTGKSLRSHPESVGVGIRLWQPTEHILSSRGDDSSNNQDSQGESTGWTGPVAASLSDLGGSFLSVAATVPSVQNFFPTISESMASSSCILAESLSPLSNWSIDGSSQSNQRCDRQPIGTQPCHTTNKATGGLHRNISAECSGELMESSGIHLPNLENPTRSVREGGVGGSSGQTLSSADSLSAAKPGPSLTGSDGKLPSSLEDHSLFRTDHHPHHHHRQSHRRRPASNEPRSRQPLDYSFGKRVDSSESNNEKLSKHADPKLKPDLGLGPNPREKMCTEISTLPYLSPVQAVKSGHATQSVATSKSSPQSGQDLSITEQCFCLPYMSPHREHNHPNSKSSGAGTHPVCALPPPPRRISHCSSRLPSYPPSLAAPPPPPPTVPPPPPNQCIHPYEFYDHFGSTAGVSRQTRWSQPRVMEMKNATLLPSQTKKQSAEDCEPSDIYETPYASVTVSEEPNTTKGESNQPRTLNPTEIETMGDKPHSQKNDYTHLQQREWIRQESRSYSSFGSNIAGQTGVALASFQGSVCPTQYASLLHAFERFDLGYHYSQMPLYTSAQQTHSPIGMQGSRDEPAAATDVMEWVVKKRPDGTRYITRRPIRNRLLKERARRVAEERSGLTTDDDATSELKVGRYWNRTERRKQLEKARADRKKRQTTFLPLSGVCPQSPNQVSKTTTSQNLSKTVDLITMTTV</sequence>
<dbReference type="InterPro" id="IPR041489">
    <property type="entry name" value="PDZ_6"/>
</dbReference>
<proteinExistence type="predicted"/>
<evidence type="ECO:0000313" key="3">
    <source>
        <dbReference type="EMBL" id="KAA0198820.1"/>
    </source>
</evidence>
<dbReference type="OrthoDB" id="6270329at2759"/>
<gene>
    <name evidence="3" type="ORF">FBUS_02517</name>
</gene>
<dbReference type="Pfam" id="PF17820">
    <property type="entry name" value="PDZ_6"/>
    <property type="match status" value="1"/>
</dbReference>
<dbReference type="InterPro" id="IPR051971">
    <property type="entry name" value="E3_ubiquitin-PDZ_ligase"/>
</dbReference>
<feature type="compositionally biased region" description="Polar residues" evidence="1">
    <location>
        <begin position="629"/>
        <end position="642"/>
    </location>
</feature>
<feature type="compositionally biased region" description="Basic residues" evidence="1">
    <location>
        <begin position="806"/>
        <end position="820"/>
    </location>
</feature>
<feature type="compositionally biased region" description="Basic and acidic residues" evidence="1">
    <location>
        <begin position="570"/>
        <end position="586"/>
    </location>
</feature>
<dbReference type="CDD" id="cd06716">
    <property type="entry name" value="PDZ2-PDZRN4-like"/>
    <property type="match status" value="1"/>
</dbReference>
<feature type="compositionally biased region" description="Low complexity" evidence="1">
    <location>
        <begin position="462"/>
        <end position="480"/>
    </location>
</feature>
<feature type="region of interest" description="Disordered" evidence="1">
    <location>
        <begin position="697"/>
        <end position="725"/>
    </location>
</feature>
<comment type="caution">
    <text evidence="3">The sequence shown here is derived from an EMBL/GenBank/DDBJ whole genome shotgun (WGS) entry which is preliminary data.</text>
</comment>
<feature type="compositionally biased region" description="Basic and acidic residues" evidence="1">
    <location>
        <begin position="825"/>
        <end position="859"/>
    </location>
</feature>
<dbReference type="SUPFAM" id="SSF50156">
    <property type="entry name" value="PDZ domain-like"/>
    <property type="match status" value="1"/>
</dbReference>
<feature type="region of interest" description="Disordered" evidence="1">
    <location>
        <begin position="1"/>
        <end position="61"/>
    </location>
</feature>
<feature type="domain" description="PDZ" evidence="2">
    <location>
        <begin position="168"/>
        <end position="254"/>
    </location>
</feature>
<keyword evidence="4" id="KW-1185">Reference proteome</keyword>
<feature type="compositionally biased region" description="Basic and acidic residues" evidence="1">
    <location>
        <begin position="796"/>
        <end position="805"/>
    </location>
</feature>
<dbReference type="PROSITE" id="PS50106">
    <property type="entry name" value="PDZ"/>
    <property type="match status" value="1"/>
</dbReference>
<feature type="compositionally biased region" description="Acidic residues" evidence="1">
    <location>
        <begin position="8"/>
        <end position="36"/>
    </location>
</feature>
<dbReference type="SMART" id="SM00228">
    <property type="entry name" value="PDZ"/>
    <property type="match status" value="1"/>
</dbReference>
<feature type="compositionally biased region" description="Polar residues" evidence="1">
    <location>
        <begin position="1046"/>
        <end position="1068"/>
    </location>
</feature>
<feature type="compositionally biased region" description="Basic and acidic residues" evidence="1">
    <location>
        <begin position="37"/>
        <end position="58"/>
    </location>
</feature>
<name>A0A8E0S7Q6_9TREM</name>
<organism evidence="3 4">
    <name type="scientific">Fasciolopsis buskii</name>
    <dbReference type="NCBI Taxonomy" id="27845"/>
    <lineage>
        <taxon>Eukaryota</taxon>
        <taxon>Metazoa</taxon>
        <taxon>Spiralia</taxon>
        <taxon>Lophotrochozoa</taxon>
        <taxon>Platyhelminthes</taxon>
        <taxon>Trematoda</taxon>
        <taxon>Digenea</taxon>
        <taxon>Plagiorchiida</taxon>
        <taxon>Echinostomata</taxon>
        <taxon>Echinostomatoidea</taxon>
        <taxon>Fasciolidae</taxon>
        <taxon>Fasciolopsis</taxon>
    </lineage>
</organism>
<dbReference type="PANTHER" id="PTHR15545:SF8">
    <property type="entry name" value="SLO-INTERACTING PROTEIN 1"/>
    <property type="match status" value="1"/>
</dbReference>
<feature type="region of interest" description="Disordered" evidence="1">
    <location>
        <begin position="622"/>
        <end position="646"/>
    </location>
</feature>
<dbReference type="InterPro" id="IPR036034">
    <property type="entry name" value="PDZ_sf"/>
</dbReference>
<feature type="region of interest" description="Disordered" evidence="1">
    <location>
        <begin position="1046"/>
        <end position="1080"/>
    </location>
</feature>
<evidence type="ECO:0000313" key="4">
    <source>
        <dbReference type="Proteomes" id="UP000728185"/>
    </source>
</evidence>
<feature type="region of interest" description="Disordered" evidence="1">
    <location>
        <begin position="558"/>
        <end position="601"/>
    </location>
</feature>
<dbReference type="PANTHER" id="PTHR15545">
    <property type="entry name" value="PDZ DOMAIN CONTAINING RING FINGER PROTEIN 3, 4"/>
    <property type="match status" value="1"/>
</dbReference>
<dbReference type="EMBL" id="LUCM01001472">
    <property type="protein sequence ID" value="KAA0198820.1"/>
    <property type="molecule type" value="Genomic_DNA"/>
</dbReference>
<dbReference type="Proteomes" id="UP000728185">
    <property type="component" value="Unassembled WGS sequence"/>
</dbReference>
<reference evidence="3" key="1">
    <citation type="submission" date="2019-05" db="EMBL/GenBank/DDBJ databases">
        <title>Annotation for the trematode Fasciolopsis buski.</title>
        <authorList>
            <person name="Choi Y.-J."/>
        </authorList>
    </citation>
    <scope>NUCLEOTIDE SEQUENCE</scope>
    <source>
        <strain evidence="3">HT</strain>
        <tissue evidence="3">Whole worm</tissue>
    </source>
</reference>
<accession>A0A8E0S7Q6</accession>
<feature type="compositionally biased region" description="Polar residues" evidence="1">
    <location>
        <begin position="447"/>
        <end position="461"/>
    </location>
</feature>
<evidence type="ECO:0000259" key="2">
    <source>
        <dbReference type="PROSITE" id="PS50106"/>
    </source>
</evidence>
<feature type="region of interest" description="Disordered" evidence="1">
    <location>
        <begin position="744"/>
        <end position="869"/>
    </location>
</feature>
<protein>
    <submittedName>
        <fullName evidence="3">PDZ domain-containing protein 4</fullName>
    </submittedName>
</protein>
<feature type="compositionally biased region" description="Basic and acidic residues" evidence="1">
    <location>
        <begin position="319"/>
        <end position="328"/>
    </location>
</feature>